<evidence type="ECO:0008006" key="3">
    <source>
        <dbReference type="Google" id="ProtNLM"/>
    </source>
</evidence>
<proteinExistence type="predicted"/>
<dbReference type="KEGG" id="vvu:VV2_0681"/>
<evidence type="ECO:0000313" key="2">
    <source>
        <dbReference type="Proteomes" id="UP000002275"/>
    </source>
</evidence>
<reference evidence="1 2" key="3">
    <citation type="journal article" date="2011" name="Mol. Syst. Biol.">
        <title>Integrative genome-scale metabolic analysis of Vibrio vulnificus for drug targeting and discovery.</title>
        <authorList>
            <person name="Kim H.U."/>
            <person name="Kim S.Y."/>
            <person name="Jeong H."/>
            <person name="Kim T.Y."/>
            <person name="Kim J.J."/>
            <person name="Choy H.E."/>
            <person name="Yi K.Y."/>
            <person name="Rhee J.H."/>
            <person name="Lee S.Y."/>
        </authorList>
    </citation>
    <scope>NUCLEOTIDE SEQUENCE [LARGE SCALE GENOMIC DNA]</scope>
    <source>
        <strain evidence="1 2">CMCP6</strain>
    </source>
</reference>
<protein>
    <recommendedName>
        <fullName evidence="3">HEXXH motif domain-containing protein</fullName>
    </recommendedName>
</protein>
<reference evidence="2" key="1">
    <citation type="submission" date="2002-12" db="EMBL/GenBank/DDBJ databases">
        <title>Complete genome sequence of Vibrio vulnificus CMCP6.</title>
        <authorList>
            <person name="Rhee J.H."/>
            <person name="Kim S.Y."/>
            <person name="Chung S.S."/>
            <person name="Kim J.J."/>
            <person name="Moon Y.H."/>
            <person name="Jeong H."/>
            <person name="Choy H.E."/>
        </authorList>
    </citation>
    <scope>NUCLEOTIDE SEQUENCE [LARGE SCALE GENOMIC DNA]</scope>
    <source>
        <strain evidence="2">CMCP6</strain>
    </source>
</reference>
<dbReference type="RefSeq" id="WP_011081617.1">
    <property type="nucleotide sequence ID" value="NC_004460.2"/>
</dbReference>
<sequence length="341" mass="40037">MEITTANWAKPSAERADWIIKCNLEELAESLIYIHGFFDVKESDLKEVLGRKQVSFRQNMPQAFLYHEYMIRNIESEHWKPELLFTHLLSELSPVNENKIEIVLYGHRYHQFTNEVLENLIADDHLECYGEHLKKRNQGITVPSESQFRYTRAEVEKCLNYIECSCPELYDEIKTVVSQIHIMSSPCVNAGSYLSMLGMFNIRYLDKSSEHWSRLAEHIIHESAHNLLYQLWHHDPIITDDDGLFYTPFRKDERPISGVFHAMFVLARTIYGFNQLLKNPDVHLETHQISSHYNEANNELPFTDKFYQTVEVLEKSGKLTEFGNRIVKDCVVLVEECKYKV</sequence>
<evidence type="ECO:0000313" key="1">
    <source>
        <dbReference type="EMBL" id="AAO07619.1"/>
    </source>
</evidence>
<organism evidence="1 2">
    <name type="scientific">Vibrio vulnificus (strain CMCP6)</name>
    <dbReference type="NCBI Taxonomy" id="216895"/>
    <lineage>
        <taxon>Bacteria</taxon>
        <taxon>Pseudomonadati</taxon>
        <taxon>Pseudomonadota</taxon>
        <taxon>Gammaproteobacteria</taxon>
        <taxon>Vibrionales</taxon>
        <taxon>Vibrionaceae</taxon>
        <taxon>Vibrio</taxon>
    </lineage>
</organism>
<reference evidence="1 2" key="2">
    <citation type="journal article" date="2003" name="Infect. Immun.">
        <title>Characterization and pathogenic significance of Vibrio vulnificus antigens preferentially expressed in septicemic patients.</title>
        <authorList>
            <person name="Kim Y.R."/>
            <person name="Lee S.E."/>
            <person name="Kim C.M."/>
            <person name="Kim S.Y."/>
            <person name="Shin E.K."/>
            <person name="Shin D.H."/>
            <person name="Chung S.S."/>
            <person name="Choy H.E."/>
            <person name="Progulske-Fox A."/>
            <person name="Hillman J.D."/>
            <person name="Handfield M."/>
            <person name="Rhee J.H."/>
        </authorList>
    </citation>
    <scope>NUCLEOTIDE SEQUENCE [LARGE SCALE GENOMIC DNA]</scope>
    <source>
        <strain evidence="1 2">CMCP6</strain>
    </source>
</reference>
<dbReference type="InterPro" id="IPR026337">
    <property type="entry name" value="AKG_HExxH"/>
</dbReference>
<dbReference type="EMBL" id="AE016796">
    <property type="protein sequence ID" value="AAO07619.1"/>
    <property type="molecule type" value="Genomic_DNA"/>
</dbReference>
<dbReference type="Proteomes" id="UP000002275">
    <property type="component" value="Chromosome II"/>
</dbReference>
<dbReference type="NCBIfam" id="TIGR04267">
    <property type="entry name" value="mod_HExxH"/>
    <property type="match status" value="1"/>
</dbReference>
<gene>
    <name evidence="1" type="ordered locus">VV2_0681</name>
</gene>
<name>A0A3Q0KYM5_VIBVU</name>
<accession>A0A3Q0KYM5</accession>
<dbReference type="AlphaFoldDB" id="A0A3Q0KYM5"/>